<dbReference type="SUPFAM" id="SSF51735">
    <property type="entry name" value="NAD(P)-binding Rossmann-fold domains"/>
    <property type="match status" value="1"/>
</dbReference>
<evidence type="ECO:0000259" key="3">
    <source>
        <dbReference type="Pfam" id="PF05368"/>
    </source>
</evidence>
<protein>
    <submittedName>
        <fullName evidence="4">NAD(P)-binding protein</fullName>
    </submittedName>
</protein>
<proteinExistence type="predicted"/>
<dbReference type="Gene3D" id="3.40.50.720">
    <property type="entry name" value="NAD(P)-binding Rossmann-like Domain"/>
    <property type="match status" value="1"/>
</dbReference>
<keyword evidence="5" id="KW-1185">Reference proteome</keyword>
<dbReference type="EMBL" id="MU006219">
    <property type="protein sequence ID" value="KAF2830375.1"/>
    <property type="molecule type" value="Genomic_DNA"/>
</dbReference>
<feature type="domain" description="NmrA-like" evidence="3">
    <location>
        <begin position="10"/>
        <end position="264"/>
    </location>
</feature>
<dbReference type="PANTHER" id="PTHR47706">
    <property type="entry name" value="NMRA-LIKE FAMILY PROTEIN"/>
    <property type="match status" value="1"/>
</dbReference>
<name>A0A6A7ACR3_9PLEO</name>
<dbReference type="PANTHER" id="PTHR47706:SF6">
    <property type="entry name" value="NMRA-LIKE FAMILY PROTEIN (AFU_ORTHOLOGUE AFUA_6G00280)"/>
    <property type="match status" value="1"/>
</dbReference>
<evidence type="ECO:0000256" key="1">
    <source>
        <dbReference type="ARBA" id="ARBA00022857"/>
    </source>
</evidence>
<dbReference type="InterPro" id="IPR008030">
    <property type="entry name" value="NmrA-like"/>
</dbReference>
<dbReference type="GO" id="GO:0016491">
    <property type="term" value="F:oxidoreductase activity"/>
    <property type="evidence" value="ECO:0007669"/>
    <property type="project" value="UniProtKB-KW"/>
</dbReference>
<keyword evidence="1" id="KW-0521">NADP</keyword>
<dbReference type="Proteomes" id="UP000799424">
    <property type="component" value="Unassembled WGS sequence"/>
</dbReference>
<accession>A0A6A7ACR3</accession>
<dbReference type="Gene3D" id="3.90.25.10">
    <property type="entry name" value="UDP-galactose 4-epimerase, domain 1"/>
    <property type="match status" value="1"/>
</dbReference>
<evidence type="ECO:0000256" key="2">
    <source>
        <dbReference type="ARBA" id="ARBA00023002"/>
    </source>
</evidence>
<dbReference type="OrthoDB" id="5283654at2759"/>
<keyword evidence="2" id="KW-0560">Oxidoreductase</keyword>
<reference evidence="4" key="1">
    <citation type="journal article" date="2020" name="Stud. Mycol.">
        <title>101 Dothideomycetes genomes: a test case for predicting lifestyles and emergence of pathogens.</title>
        <authorList>
            <person name="Haridas S."/>
            <person name="Albert R."/>
            <person name="Binder M."/>
            <person name="Bloem J."/>
            <person name="Labutti K."/>
            <person name="Salamov A."/>
            <person name="Andreopoulos B."/>
            <person name="Baker S."/>
            <person name="Barry K."/>
            <person name="Bills G."/>
            <person name="Bluhm B."/>
            <person name="Cannon C."/>
            <person name="Castanera R."/>
            <person name="Culley D."/>
            <person name="Daum C."/>
            <person name="Ezra D."/>
            <person name="Gonzalez J."/>
            <person name="Henrissat B."/>
            <person name="Kuo A."/>
            <person name="Liang C."/>
            <person name="Lipzen A."/>
            <person name="Lutzoni F."/>
            <person name="Magnuson J."/>
            <person name="Mondo S."/>
            <person name="Nolan M."/>
            <person name="Ohm R."/>
            <person name="Pangilinan J."/>
            <person name="Park H.-J."/>
            <person name="Ramirez L."/>
            <person name="Alfaro M."/>
            <person name="Sun H."/>
            <person name="Tritt A."/>
            <person name="Yoshinaga Y."/>
            <person name="Zwiers L.-H."/>
            <person name="Turgeon B."/>
            <person name="Goodwin S."/>
            <person name="Spatafora J."/>
            <person name="Crous P."/>
            <person name="Grigoriev I."/>
        </authorList>
    </citation>
    <scope>NUCLEOTIDE SEQUENCE</scope>
    <source>
        <strain evidence="4">CBS 113818</strain>
    </source>
</reference>
<organism evidence="4 5">
    <name type="scientific">Ophiobolus disseminans</name>
    <dbReference type="NCBI Taxonomy" id="1469910"/>
    <lineage>
        <taxon>Eukaryota</taxon>
        <taxon>Fungi</taxon>
        <taxon>Dikarya</taxon>
        <taxon>Ascomycota</taxon>
        <taxon>Pezizomycotina</taxon>
        <taxon>Dothideomycetes</taxon>
        <taxon>Pleosporomycetidae</taxon>
        <taxon>Pleosporales</taxon>
        <taxon>Pleosporineae</taxon>
        <taxon>Phaeosphaeriaceae</taxon>
        <taxon>Ophiobolus</taxon>
    </lineage>
</organism>
<evidence type="ECO:0000313" key="5">
    <source>
        <dbReference type="Proteomes" id="UP000799424"/>
    </source>
</evidence>
<dbReference type="Pfam" id="PF05368">
    <property type="entry name" value="NmrA"/>
    <property type="match status" value="1"/>
</dbReference>
<evidence type="ECO:0000313" key="4">
    <source>
        <dbReference type="EMBL" id="KAF2830375.1"/>
    </source>
</evidence>
<dbReference type="AlphaFoldDB" id="A0A6A7ACR3"/>
<dbReference type="InterPro" id="IPR051609">
    <property type="entry name" value="NmrA/Isoflavone_reductase-like"/>
</dbReference>
<gene>
    <name evidence="4" type="ORF">CC86DRAFT_343043</name>
</gene>
<sequence length="317" mass="35410">MPASTTSSSTKILLIGAGELGTSFLPHLPTLPHVEITIGVRTPANYTHLASNGFSLLALDLTSDSQKLAEEFARYDILISATGFGQDPDSVKKLAYEALEAGKLKKSRGEDRLWFFPWQWGVDYDITGDGQGLMPLFGAQKVVRDLLRAEAEAANVKWTVVSTGIFMSFLFEPFWGIVDRSKEEDKGRVVVRALRNGQHKVTVTDVFDIGRVLTRIVAGDVDAENKVVYVAGDVVSYDELADIVEKVSGNEVEKEVWSVPHLEEELHEDPEDGLKKYRLVFARDGVWWDKERTVNEQLGMGMMHVEEYATELFRRSA</sequence>
<dbReference type="InterPro" id="IPR036291">
    <property type="entry name" value="NAD(P)-bd_dom_sf"/>
</dbReference>